<comment type="caution">
    <text evidence="2">The sequence shown here is derived from an EMBL/GenBank/DDBJ whole genome shotgun (WGS) entry which is preliminary data.</text>
</comment>
<dbReference type="Proteomes" id="UP000647241">
    <property type="component" value="Unassembled WGS sequence"/>
</dbReference>
<evidence type="ECO:0000313" key="3">
    <source>
        <dbReference type="Proteomes" id="UP000647241"/>
    </source>
</evidence>
<feature type="region of interest" description="Disordered" evidence="1">
    <location>
        <begin position="67"/>
        <end position="103"/>
    </location>
</feature>
<dbReference type="AlphaFoldDB" id="A0A917HQV9"/>
<evidence type="ECO:0000313" key="2">
    <source>
        <dbReference type="EMBL" id="GGG87517.1"/>
    </source>
</evidence>
<sequence length="103" mass="11593">MIESMVGAEGFEGSYTRDRYAVFFVRFDCKTTQFEGFAGFLKRTLLSRIFSPIDSFLQDFRITSYHQRGQSRGGGSLPSAPKSDSKAQKDKWVDPVALVDNPV</sequence>
<proteinExistence type="predicted"/>
<feature type="compositionally biased region" description="Basic and acidic residues" evidence="1">
    <location>
        <begin position="83"/>
        <end position="93"/>
    </location>
</feature>
<organism evidence="2 3">
    <name type="scientific">Edaphobacter dinghuensis</name>
    <dbReference type="NCBI Taxonomy" id="1560005"/>
    <lineage>
        <taxon>Bacteria</taxon>
        <taxon>Pseudomonadati</taxon>
        <taxon>Acidobacteriota</taxon>
        <taxon>Terriglobia</taxon>
        <taxon>Terriglobales</taxon>
        <taxon>Acidobacteriaceae</taxon>
        <taxon>Edaphobacter</taxon>
    </lineage>
</organism>
<protein>
    <submittedName>
        <fullName evidence="2">Uncharacterized protein</fullName>
    </submittedName>
</protein>
<gene>
    <name evidence="2" type="ORF">GCM10011585_34520</name>
</gene>
<dbReference type="EMBL" id="BMGT01000004">
    <property type="protein sequence ID" value="GGG87517.1"/>
    <property type="molecule type" value="Genomic_DNA"/>
</dbReference>
<name>A0A917HQV9_9BACT</name>
<keyword evidence="3" id="KW-1185">Reference proteome</keyword>
<evidence type="ECO:0000256" key="1">
    <source>
        <dbReference type="SAM" id="MobiDB-lite"/>
    </source>
</evidence>
<reference evidence="2" key="2">
    <citation type="submission" date="2020-09" db="EMBL/GenBank/DDBJ databases">
        <authorList>
            <person name="Sun Q."/>
            <person name="Zhou Y."/>
        </authorList>
    </citation>
    <scope>NUCLEOTIDE SEQUENCE</scope>
    <source>
        <strain evidence="2">CGMCC 1.12997</strain>
    </source>
</reference>
<reference evidence="2" key="1">
    <citation type="journal article" date="2014" name="Int. J. Syst. Evol. Microbiol.">
        <title>Complete genome sequence of Corynebacterium casei LMG S-19264T (=DSM 44701T), isolated from a smear-ripened cheese.</title>
        <authorList>
            <consortium name="US DOE Joint Genome Institute (JGI-PGF)"/>
            <person name="Walter F."/>
            <person name="Albersmeier A."/>
            <person name="Kalinowski J."/>
            <person name="Ruckert C."/>
        </authorList>
    </citation>
    <scope>NUCLEOTIDE SEQUENCE</scope>
    <source>
        <strain evidence="2">CGMCC 1.12997</strain>
    </source>
</reference>
<accession>A0A917HQV9</accession>
<dbReference type="RefSeq" id="WP_188555486.1">
    <property type="nucleotide sequence ID" value="NZ_BMGT01000004.1"/>
</dbReference>